<accession>A0A330L9U8</accession>
<sequence length="141" mass="15557">MDVHRLAGVGGQGWGRRLEYRLLGECVVRLWFATMLTGTALHPGLSIAAPDQFLEQWLRGHPFSQVFNGIDSYSMTREADQPQADGSRKVTAVGGGILASRSSIAGRRFEYPEDFVLCALRRITRGVCACMEFVPQGPNRS</sequence>
<evidence type="ECO:0000313" key="1">
    <source>
        <dbReference type="EMBL" id="SPP63716.1"/>
    </source>
</evidence>
<dbReference type="AlphaFoldDB" id="A0A330L9U8"/>
<dbReference type="Proteomes" id="UP000248168">
    <property type="component" value="Unassembled WGS sequence"/>
</dbReference>
<dbReference type="EMBL" id="OUNR01000001">
    <property type="protein sequence ID" value="SPP63716.1"/>
    <property type="molecule type" value="Genomic_DNA"/>
</dbReference>
<evidence type="ECO:0000313" key="2">
    <source>
        <dbReference type="Proteomes" id="UP000248168"/>
    </source>
</evidence>
<organism evidence="1 2">
    <name type="scientific">Nitrospira lenta</name>
    <dbReference type="NCBI Taxonomy" id="1436998"/>
    <lineage>
        <taxon>Bacteria</taxon>
        <taxon>Pseudomonadati</taxon>
        <taxon>Nitrospirota</taxon>
        <taxon>Nitrospiria</taxon>
        <taxon>Nitrospirales</taxon>
        <taxon>Nitrospiraceae</taxon>
        <taxon>Nitrospira</taxon>
    </lineage>
</organism>
<reference evidence="2" key="1">
    <citation type="submission" date="2018-04" db="EMBL/GenBank/DDBJ databases">
        <authorList>
            <person name="Lucker S."/>
            <person name="Sakoula D."/>
        </authorList>
    </citation>
    <scope>NUCLEOTIDE SEQUENCE [LARGE SCALE GENOMIC DNA]</scope>
</reference>
<name>A0A330L9U8_9BACT</name>
<keyword evidence="2" id="KW-1185">Reference proteome</keyword>
<dbReference type="InParanoid" id="A0A330L9U8"/>
<proteinExistence type="predicted"/>
<gene>
    <name evidence="1" type="ORF">NITLEN_10802</name>
</gene>
<protein>
    <submittedName>
        <fullName evidence="1">Uncharacterized protein</fullName>
    </submittedName>
</protein>